<proteinExistence type="predicted"/>
<comment type="caution">
    <text evidence="3">The sequence shown here is derived from an EMBL/GenBank/DDBJ whole genome shotgun (WGS) entry which is preliminary data.</text>
</comment>
<sequence>MRLPHRRRQVPPPQGGAEPGHEHGTEPGHESYPYDPEHPDRPYEQVQRDIGTSLLLGAVVLVVLVGLLALGLA</sequence>
<feature type="compositionally biased region" description="Basic and acidic residues" evidence="1">
    <location>
        <begin position="35"/>
        <end position="44"/>
    </location>
</feature>
<evidence type="ECO:0000313" key="3">
    <source>
        <dbReference type="EMBL" id="TQL59870.1"/>
    </source>
</evidence>
<dbReference type="Proteomes" id="UP000319514">
    <property type="component" value="Unassembled WGS sequence"/>
</dbReference>
<protein>
    <submittedName>
        <fullName evidence="3">Uncharacterized protein</fullName>
    </submittedName>
</protein>
<keyword evidence="2" id="KW-0812">Transmembrane</keyword>
<feature type="transmembrane region" description="Helical" evidence="2">
    <location>
        <begin position="50"/>
        <end position="72"/>
    </location>
</feature>
<keyword evidence="2" id="KW-0472">Membrane</keyword>
<evidence type="ECO:0000256" key="2">
    <source>
        <dbReference type="SAM" id="Phobius"/>
    </source>
</evidence>
<keyword evidence="4" id="KW-1185">Reference proteome</keyword>
<accession>A0A542ZI82</accession>
<organism evidence="3 4">
    <name type="scientific">Oryzihumus leptocrescens</name>
    <dbReference type="NCBI Taxonomy" id="297536"/>
    <lineage>
        <taxon>Bacteria</taxon>
        <taxon>Bacillati</taxon>
        <taxon>Actinomycetota</taxon>
        <taxon>Actinomycetes</taxon>
        <taxon>Micrococcales</taxon>
        <taxon>Intrasporangiaceae</taxon>
        <taxon>Oryzihumus</taxon>
    </lineage>
</organism>
<dbReference type="AlphaFoldDB" id="A0A542ZI82"/>
<gene>
    <name evidence="3" type="ORF">FB474_1240</name>
</gene>
<evidence type="ECO:0000313" key="4">
    <source>
        <dbReference type="Proteomes" id="UP000319514"/>
    </source>
</evidence>
<reference evidence="3 4" key="1">
    <citation type="submission" date="2019-06" db="EMBL/GenBank/DDBJ databases">
        <title>Sequencing the genomes of 1000 actinobacteria strains.</title>
        <authorList>
            <person name="Klenk H.-P."/>
        </authorList>
    </citation>
    <scope>NUCLEOTIDE SEQUENCE [LARGE SCALE GENOMIC DNA]</scope>
    <source>
        <strain evidence="3 4">DSM 18082</strain>
    </source>
</reference>
<dbReference type="RefSeq" id="WP_141787837.1">
    <property type="nucleotide sequence ID" value="NZ_BAAAKX010000004.1"/>
</dbReference>
<dbReference type="EMBL" id="VFOQ01000001">
    <property type="protein sequence ID" value="TQL59870.1"/>
    <property type="molecule type" value="Genomic_DNA"/>
</dbReference>
<feature type="compositionally biased region" description="Basic and acidic residues" evidence="1">
    <location>
        <begin position="19"/>
        <end position="29"/>
    </location>
</feature>
<evidence type="ECO:0000256" key="1">
    <source>
        <dbReference type="SAM" id="MobiDB-lite"/>
    </source>
</evidence>
<name>A0A542ZI82_9MICO</name>
<keyword evidence="2" id="KW-1133">Transmembrane helix</keyword>
<feature type="region of interest" description="Disordered" evidence="1">
    <location>
        <begin position="1"/>
        <end position="44"/>
    </location>
</feature>